<evidence type="ECO:0000313" key="2">
    <source>
        <dbReference type="EMBL" id="MDQ2094587.1"/>
    </source>
</evidence>
<name>A0AAJ1UEJ2_9RHOB</name>
<dbReference type="RefSeq" id="WP_317626214.1">
    <property type="nucleotide sequence ID" value="NZ_JANFFA010000003.1"/>
</dbReference>
<feature type="transmembrane region" description="Helical" evidence="1">
    <location>
        <begin position="65"/>
        <end position="90"/>
    </location>
</feature>
<accession>A0AAJ1UEJ2</accession>
<organism evidence="2 3">
    <name type="scientific">Rhodalgimonas zhirmunskyi</name>
    <dbReference type="NCBI Taxonomy" id="2964767"/>
    <lineage>
        <taxon>Bacteria</taxon>
        <taxon>Pseudomonadati</taxon>
        <taxon>Pseudomonadota</taxon>
        <taxon>Alphaproteobacteria</taxon>
        <taxon>Rhodobacterales</taxon>
        <taxon>Roseobacteraceae</taxon>
        <taxon>Rhodalgimonas</taxon>
    </lineage>
</organism>
<evidence type="ECO:0000313" key="3">
    <source>
        <dbReference type="Proteomes" id="UP001227162"/>
    </source>
</evidence>
<comment type="caution">
    <text evidence="2">The sequence shown here is derived from an EMBL/GenBank/DDBJ whole genome shotgun (WGS) entry which is preliminary data.</text>
</comment>
<keyword evidence="1" id="KW-1133">Transmembrane helix</keyword>
<proteinExistence type="predicted"/>
<gene>
    <name evidence="2" type="ORF">NOI20_10745</name>
</gene>
<dbReference type="EMBL" id="JANFFA010000003">
    <property type="protein sequence ID" value="MDQ2094587.1"/>
    <property type="molecule type" value="Genomic_DNA"/>
</dbReference>
<reference evidence="2" key="2">
    <citation type="submission" date="2023-04" db="EMBL/GenBank/DDBJ databases">
        <title>'Rhodoalgimonas zhirmunskyi' gen. nov., isolated from a red alga.</title>
        <authorList>
            <person name="Nedashkovskaya O.I."/>
            <person name="Otstavnykh N.Y."/>
            <person name="Bystritskaya E.P."/>
            <person name="Balabanova L.A."/>
            <person name="Isaeva M.P."/>
        </authorList>
    </citation>
    <scope>NUCLEOTIDE SEQUENCE</scope>
    <source>
        <strain evidence="2">10Alg 79</strain>
    </source>
</reference>
<dbReference type="Proteomes" id="UP001227162">
    <property type="component" value="Unassembled WGS sequence"/>
</dbReference>
<keyword evidence="1" id="KW-0472">Membrane</keyword>
<dbReference type="AlphaFoldDB" id="A0AAJ1UEJ2"/>
<evidence type="ECO:0000256" key="1">
    <source>
        <dbReference type="SAM" id="Phobius"/>
    </source>
</evidence>
<reference evidence="2" key="1">
    <citation type="submission" date="2022-07" db="EMBL/GenBank/DDBJ databases">
        <authorList>
            <person name="Otstavnykh N."/>
            <person name="Isaeva M."/>
            <person name="Bystritskaya E."/>
        </authorList>
    </citation>
    <scope>NUCLEOTIDE SEQUENCE</scope>
    <source>
        <strain evidence="2">10Alg 79</strain>
    </source>
</reference>
<protein>
    <submittedName>
        <fullName evidence="2">Uncharacterized protein</fullName>
    </submittedName>
</protein>
<keyword evidence="1" id="KW-0812">Transmembrane</keyword>
<keyword evidence="3" id="KW-1185">Reference proteome</keyword>
<sequence>MPTLDELRARMRALAQEAEAEVERRRAAFRYRIEKGRVVFDEAARRRHRELRVNLLVFLRATRPMVLVTAPFIYALIIPFILLDLFVWVYQAVCFPVYKIPKVARGDHIRIDRQHLAYLNGLQKLNCMYCGYCNGVIAWVREVAGRTEAYWCPIKHAAKVKGMHGHYPGFVDYGDGEGFADGLAASRNRIRHPKTGEEPDAF</sequence>